<gene>
    <name evidence="2" type="ORF">KSF_072580</name>
</gene>
<feature type="transmembrane region" description="Helical" evidence="1">
    <location>
        <begin position="277"/>
        <end position="295"/>
    </location>
</feature>
<evidence type="ECO:0000313" key="3">
    <source>
        <dbReference type="Proteomes" id="UP000597444"/>
    </source>
</evidence>
<keyword evidence="3" id="KW-1185">Reference proteome</keyword>
<feature type="transmembrane region" description="Helical" evidence="1">
    <location>
        <begin position="107"/>
        <end position="124"/>
    </location>
</feature>
<dbReference type="EMBL" id="BNJK01000001">
    <property type="protein sequence ID" value="GHO97210.1"/>
    <property type="molecule type" value="Genomic_DNA"/>
</dbReference>
<feature type="transmembrane region" description="Helical" evidence="1">
    <location>
        <begin position="69"/>
        <end position="87"/>
    </location>
</feature>
<feature type="transmembrane region" description="Helical" evidence="1">
    <location>
        <begin position="307"/>
        <end position="329"/>
    </location>
</feature>
<sequence length="608" mass="66979">MLQFDKSIWTPRFLLLASLTLVGQIILGIIVSLLLGFSSAQTELVMTVFLFISGIIVLDWLREPTPRKIVLGAGFFVLIALLFLSTSSVLQTNITGRQPNNLLQQSLYVPVFTLALVVFLGWLLSPRTKRMGEEEILDQPAYWFARLCHIALAGIAGIELLLQSASGSRLQLLPFANTLTFGITLNTVFVWLLGLLLITSLLRLRNPLTFTDSVIILVLGALCSLFQYTFGSTELIRFIPTLSRPLSNNINLVLSIIPLALAILALFAAWSRVFTPLWLTLQLFFLQPFLPLASARPRVTSLSPNILIGQVFTFILAIVLLLLILRLLYYGDRRQLNPVDAVTVTLIALMLLFTLWSAGQIAIASVIGLFLLLAFLSSYAYLFFHSRFPWLQRVMNIVHILLVLSITVGGLLMLNSVGNSSTYIAAETLNPHRWNASLTALPIRNQYVLDVFFALMLLLYIIGLVRQRWDRSFAHSERMLIFLSGGVCWLVLAGGGRQALLPLVATNLQQIGNSAQSVFTAESVAALCVLLAALISLLWLLRTNSLTERILLTALFVIAALCALLAYLTGSPLLLLIALPIMLAGILIATRSAYMQTHPVAPAPAVSS</sequence>
<reference evidence="2" key="1">
    <citation type="submission" date="2020-10" db="EMBL/GenBank/DDBJ databases">
        <title>Taxonomic study of unclassified bacteria belonging to the class Ktedonobacteria.</title>
        <authorList>
            <person name="Yabe S."/>
            <person name="Wang C.M."/>
            <person name="Zheng Y."/>
            <person name="Sakai Y."/>
            <person name="Cavaletti L."/>
            <person name="Monciardini P."/>
            <person name="Donadio S."/>
        </authorList>
    </citation>
    <scope>NUCLEOTIDE SEQUENCE</scope>
    <source>
        <strain evidence="2">ID150040</strain>
    </source>
</reference>
<feature type="transmembrane region" description="Helical" evidence="1">
    <location>
        <begin position="447"/>
        <end position="467"/>
    </location>
</feature>
<feature type="transmembrane region" description="Helical" evidence="1">
    <location>
        <begin position="336"/>
        <end position="356"/>
    </location>
</feature>
<dbReference type="AlphaFoldDB" id="A0A8J3N6A3"/>
<feature type="transmembrane region" description="Helical" evidence="1">
    <location>
        <begin position="175"/>
        <end position="198"/>
    </location>
</feature>
<protein>
    <submittedName>
        <fullName evidence="2">Uncharacterized protein</fullName>
    </submittedName>
</protein>
<feature type="transmembrane region" description="Helical" evidence="1">
    <location>
        <begin position="12"/>
        <end position="38"/>
    </location>
</feature>
<evidence type="ECO:0000313" key="2">
    <source>
        <dbReference type="EMBL" id="GHO97210.1"/>
    </source>
</evidence>
<organism evidence="2 3">
    <name type="scientific">Reticulibacter mediterranei</name>
    <dbReference type="NCBI Taxonomy" id="2778369"/>
    <lineage>
        <taxon>Bacteria</taxon>
        <taxon>Bacillati</taxon>
        <taxon>Chloroflexota</taxon>
        <taxon>Ktedonobacteria</taxon>
        <taxon>Ktedonobacterales</taxon>
        <taxon>Reticulibacteraceae</taxon>
        <taxon>Reticulibacter</taxon>
    </lineage>
</organism>
<feature type="transmembrane region" description="Helical" evidence="1">
    <location>
        <begin position="210"/>
        <end position="230"/>
    </location>
</feature>
<dbReference type="Proteomes" id="UP000597444">
    <property type="component" value="Unassembled WGS sequence"/>
</dbReference>
<keyword evidence="1" id="KW-0472">Membrane</keyword>
<feature type="transmembrane region" description="Helical" evidence="1">
    <location>
        <begin position="573"/>
        <end position="590"/>
    </location>
</feature>
<feature type="transmembrane region" description="Helical" evidence="1">
    <location>
        <begin position="394"/>
        <end position="414"/>
    </location>
</feature>
<feature type="transmembrane region" description="Helical" evidence="1">
    <location>
        <begin position="250"/>
        <end position="270"/>
    </location>
</feature>
<feature type="transmembrane region" description="Helical" evidence="1">
    <location>
        <begin position="479"/>
        <end position="499"/>
    </location>
</feature>
<name>A0A8J3N6A3_9CHLR</name>
<accession>A0A8J3N6A3</accession>
<comment type="caution">
    <text evidence="2">The sequence shown here is derived from an EMBL/GenBank/DDBJ whole genome shotgun (WGS) entry which is preliminary data.</text>
</comment>
<dbReference type="RefSeq" id="WP_220207788.1">
    <property type="nucleotide sequence ID" value="NZ_BNJK01000001.1"/>
</dbReference>
<keyword evidence="1" id="KW-1133">Transmembrane helix</keyword>
<evidence type="ECO:0000256" key="1">
    <source>
        <dbReference type="SAM" id="Phobius"/>
    </source>
</evidence>
<feature type="transmembrane region" description="Helical" evidence="1">
    <location>
        <begin position="44"/>
        <end position="62"/>
    </location>
</feature>
<keyword evidence="1" id="KW-0812">Transmembrane</keyword>
<feature type="transmembrane region" description="Helical" evidence="1">
    <location>
        <begin position="550"/>
        <end position="567"/>
    </location>
</feature>
<proteinExistence type="predicted"/>
<feature type="transmembrane region" description="Helical" evidence="1">
    <location>
        <begin position="519"/>
        <end position="541"/>
    </location>
</feature>
<feature type="transmembrane region" description="Helical" evidence="1">
    <location>
        <begin position="362"/>
        <end position="382"/>
    </location>
</feature>
<feature type="transmembrane region" description="Helical" evidence="1">
    <location>
        <begin position="144"/>
        <end position="163"/>
    </location>
</feature>